<dbReference type="SUPFAM" id="SSF81301">
    <property type="entry name" value="Nucleotidyltransferase"/>
    <property type="match status" value="1"/>
</dbReference>
<dbReference type="PANTHER" id="PTHR37030:SF3">
    <property type="entry name" value="POLYMERASE NUCLEOTIDYL TRANSFERASE DOMAIN-CONTAINING PROTEIN"/>
    <property type="match status" value="1"/>
</dbReference>
<dbReference type="InterPro" id="IPR002934">
    <property type="entry name" value="Polymerase_NTP_transf_dom"/>
</dbReference>
<evidence type="ECO:0000259" key="1">
    <source>
        <dbReference type="Pfam" id="PF01909"/>
    </source>
</evidence>
<feature type="domain" description="Polymerase nucleotidyl transferase" evidence="1">
    <location>
        <begin position="24"/>
        <end position="76"/>
    </location>
</feature>
<dbReference type="Pfam" id="PF01909">
    <property type="entry name" value="NTP_transf_2"/>
    <property type="match status" value="1"/>
</dbReference>
<sequence length="106" mass="12405">MSNNILVREARRRREIFQNLPHYLQKIKEAVKQLDNEARLYLFGSAARGDHIYTSDIDILIITKLHPAHVIAHLRKLGFDEPFQLHVAWGERAEMYLQSADKLVEL</sequence>
<reference evidence="2" key="1">
    <citation type="journal article" date="2020" name="mSystems">
        <title>Genome- and Community-Level Interaction Insights into Carbon Utilization and Element Cycling Functions of Hydrothermarchaeota in Hydrothermal Sediment.</title>
        <authorList>
            <person name="Zhou Z."/>
            <person name="Liu Y."/>
            <person name="Xu W."/>
            <person name="Pan J."/>
            <person name="Luo Z.H."/>
            <person name="Li M."/>
        </authorList>
    </citation>
    <scope>NUCLEOTIDE SEQUENCE [LARGE SCALE GENOMIC DNA]</scope>
    <source>
        <strain evidence="2">SpSt-613</strain>
    </source>
</reference>
<dbReference type="EMBL" id="DTAD01000014">
    <property type="protein sequence ID" value="HGN89724.1"/>
    <property type="molecule type" value="Genomic_DNA"/>
</dbReference>
<dbReference type="CDD" id="cd05403">
    <property type="entry name" value="NT_KNTase_like"/>
    <property type="match status" value="1"/>
</dbReference>
<gene>
    <name evidence="2" type="ORF">ENT82_01135</name>
</gene>
<dbReference type="AlphaFoldDB" id="A0A7C4DYY3"/>
<dbReference type="InterPro" id="IPR043519">
    <property type="entry name" value="NT_sf"/>
</dbReference>
<dbReference type="GO" id="GO:0016779">
    <property type="term" value="F:nucleotidyltransferase activity"/>
    <property type="evidence" value="ECO:0007669"/>
    <property type="project" value="InterPro"/>
</dbReference>
<name>A0A7C4DYY3_CALS0</name>
<dbReference type="Gene3D" id="3.30.460.10">
    <property type="entry name" value="Beta Polymerase, domain 2"/>
    <property type="match status" value="1"/>
</dbReference>
<comment type="caution">
    <text evidence="2">The sequence shown here is derived from an EMBL/GenBank/DDBJ whole genome shotgun (WGS) entry which is preliminary data.</text>
</comment>
<protein>
    <submittedName>
        <fullName evidence="2">Nucleotidyltransferase domain-containing protein</fullName>
    </submittedName>
</protein>
<accession>A0A7C4DYY3</accession>
<dbReference type="PANTHER" id="PTHR37030">
    <property type="entry name" value="NUCLEOTIDYLTRANSFERASE"/>
    <property type="match status" value="1"/>
</dbReference>
<evidence type="ECO:0000313" key="2">
    <source>
        <dbReference type="EMBL" id="HGN89724.1"/>
    </source>
</evidence>
<organism evidence="2">
    <name type="scientific">Caldiarchaeum subterraneum</name>
    <dbReference type="NCBI Taxonomy" id="311458"/>
    <lineage>
        <taxon>Archaea</taxon>
        <taxon>Nitrososphaerota</taxon>
        <taxon>Candidatus Caldarchaeales</taxon>
        <taxon>Candidatus Caldarchaeaceae</taxon>
        <taxon>Candidatus Caldarchaeum</taxon>
    </lineage>
</organism>
<proteinExistence type="predicted"/>
<keyword evidence="2" id="KW-0808">Transferase</keyword>